<feature type="compositionally biased region" description="Polar residues" evidence="4">
    <location>
        <begin position="86"/>
        <end position="100"/>
    </location>
</feature>
<sequence>MADTKTVGEDDSTRMKRSKAKHVPILLDLWSSSDDDETSDVFSLASSSARFSEAKSSDNQMRSEPSLDTGVMVHQQPNRGREKIAPSTTQHVRPRISSSKVHSRPKALTLKKRKLPEMIDSRFTSSPPAGRKSSPVFPCSRKTVSLTYPHRTRLKTPTESSEDSTEEDSDVNSGGTTMKHNSCMYLRGNTGRQSSLKQSNDKFGRLPSSSSSESSSSDAESGATGVKNGNSCSRATIGRQPRREQTSSKYNSKLMFGSDSSTSSSSSSDSESLLLPTKSKRTQVQRISGATVLCSSLLQRVSSRLQPSQDVRKPGRCKRGLSKKGNQVPRFKRARVSQTFGIAPSESSSSSSSDTESEASLNSYLLDLKTRKRTAETIQRSRGGNKALGNGQQNPSPEKVTRRKMITLFGRTSSEEGRDTAEEDAKELGDEQEDNITETRTNKASVSSTNPQTSMVNLTGLSKGDNRGAGGICSEATTRKKIYSFSERDDSVILVDITQSTERGALARQSRPQAKTNPSTKQGFGESQNTEGTSPIFSRHAHTRKELPVRRSDVSVLVGNMARDDTFKITRDSSPKAPKISHPGHVPKDTLITSSAEGMRHSPSSKASSFKRNVAHSGSQSPVTGSQLPVIGSQSPVFGSQSPVIGSQSPVCGSQSPVFGSHSPTFGISNWLTESSRYSSNADKLHVRTCSRESSGVKSSNSQGQVSSTDSQDKFRFPSMCFEEKHLHWLEDTRGSSLHDGNEATATSDPTGSSITIFRRDFFVKSPRTDQSSQSSNARNTTVSLIADGEDRSQWSEQMHSVRGDQKSPPLVRSPSRVRRNRAAYESRGKTSQSLESRNTEYLSLNEDHRPEEMRGGTVVTFSSSSSGLNRRRGDRHEVIKNKRSRHDAKSKTSQISKHHSRGDRSHSLTLSDGQVHHPQNVEVGSRQTRQHINYDWSESIIAGSLSFTEPHSDVQVLEDHSAHQHSVKLPLKARHKSKHGATISGNQDTRQKRSNNNAASQVSSRSTGDPSPDVQVVGSRESRRSVGEPSVRRKSRGAEVSESTDSTDIDVVELVRQLDEDERMAKQLQEHFDAELARLTQEHSRIMSSHNEILAQPLIMPELPTLPGPPLPRPPPLFPPRTQMANPVMPGIAGHQEMMWRDDLVDMNPINAAMMAEMGRFLDNNTEGQAGYGHRGRQRRGRARGRGRSRTRGHHHNPVQSDGNDYEQLWNLVERVGEAVSKGLPESSINLLPTFLYTTAGQDATENECSICMGDYEAGENMRRLPCFHFYHAACIDKWLKDNRICPVCREEVNFEAANFT</sequence>
<dbReference type="PROSITE" id="PS50089">
    <property type="entry name" value="ZF_RING_2"/>
    <property type="match status" value="1"/>
</dbReference>
<feature type="region of interest" description="Disordered" evidence="4">
    <location>
        <begin position="504"/>
        <end position="540"/>
    </location>
</feature>
<feature type="compositionally biased region" description="Acidic residues" evidence="4">
    <location>
        <begin position="160"/>
        <end position="170"/>
    </location>
</feature>
<feature type="compositionally biased region" description="Low complexity" evidence="4">
    <location>
        <begin position="208"/>
        <end position="217"/>
    </location>
</feature>
<dbReference type="SMART" id="SM00184">
    <property type="entry name" value="RING"/>
    <property type="match status" value="1"/>
</dbReference>
<dbReference type="PANTHER" id="PTHR46171:SF3">
    <property type="entry name" value="GH10160P"/>
    <property type="match status" value="1"/>
</dbReference>
<dbReference type="GeneID" id="119727359"/>
<feature type="region of interest" description="Disordered" evidence="4">
    <location>
        <begin position="303"/>
        <end position="357"/>
    </location>
</feature>
<feature type="compositionally biased region" description="Acidic residues" evidence="4">
    <location>
        <begin position="421"/>
        <end position="436"/>
    </location>
</feature>
<feature type="compositionally biased region" description="Basic residues" evidence="4">
    <location>
        <begin position="964"/>
        <end position="980"/>
    </location>
</feature>
<dbReference type="Pfam" id="PF13639">
    <property type="entry name" value="zf-RING_2"/>
    <property type="match status" value="1"/>
</dbReference>
<feature type="compositionally biased region" description="Basic and acidic residues" evidence="4">
    <location>
        <begin position="789"/>
        <end position="806"/>
    </location>
</feature>
<feature type="compositionally biased region" description="Polar residues" evidence="4">
    <location>
        <begin position="692"/>
        <end position="710"/>
    </location>
</feature>
<dbReference type="GO" id="GO:0008270">
    <property type="term" value="F:zinc ion binding"/>
    <property type="evidence" value="ECO:0007669"/>
    <property type="project" value="UniProtKB-KW"/>
</dbReference>
<feature type="region of interest" description="Disordered" evidence="4">
    <location>
        <begin position="569"/>
        <end position="655"/>
    </location>
</feature>
<dbReference type="EnsemblMetazoa" id="XM_038199227.1">
    <property type="protein sequence ID" value="XP_038055155.1"/>
    <property type="gene ID" value="LOC119727359"/>
</dbReference>
<feature type="compositionally biased region" description="Low complexity" evidence="4">
    <location>
        <begin position="345"/>
        <end position="357"/>
    </location>
</feature>
<feature type="compositionally biased region" description="Basic residues" evidence="4">
    <location>
        <begin position="101"/>
        <end position="114"/>
    </location>
</feature>
<keyword evidence="7" id="KW-1185">Reference proteome</keyword>
<name>A0A913ZV60_PATMI</name>
<feature type="compositionally biased region" description="Polar residues" evidence="4">
    <location>
        <begin position="830"/>
        <end position="843"/>
    </location>
</feature>
<feature type="compositionally biased region" description="Polar residues" evidence="4">
    <location>
        <begin position="510"/>
        <end position="536"/>
    </location>
</feature>
<feature type="region of interest" description="Disordered" evidence="4">
    <location>
        <begin position="45"/>
        <end position="283"/>
    </location>
</feature>
<dbReference type="InterPro" id="IPR013083">
    <property type="entry name" value="Znf_RING/FYVE/PHD"/>
</dbReference>
<dbReference type="PANTHER" id="PTHR46171">
    <property type="entry name" value="GH10160P"/>
    <property type="match status" value="1"/>
</dbReference>
<evidence type="ECO:0000256" key="2">
    <source>
        <dbReference type="ARBA" id="ARBA00022833"/>
    </source>
</evidence>
<feature type="domain" description="RING-type" evidence="5">
    <location>
        <begin position="1250"/>
        <end position="1291"/>
    </location>
</feature>
<feature type="region of interest" description="Disordered" evidence="4">
    <location>
        <begin position="766"/>
        <end position="929"/>
    </location>
</feature>
<dbReference type="GO" id="GO:0061630">
    <property type="term" value="F:ubiquitin protein ligase activity"/>
    <property type="evidence" value="ECO:0007669"/>
    <property type="project" value="TreeGrafter"/>
</dbReference>
<protein>
    <recommendedName>
        <fullName evidence="5">RING-type domain-containing protein</fullName>
    </recommendedName>
</protein>
<feature type="compositionally biased region" description="Polar residues" evidence="4">
    <location>
        <begin position="591"/>
        <end position="655"/>
    </location>
</feature>
<accession>A0A913ZV60</accession>
<feature type="region of interest" description="Disordered" evidence="4">
    <location>
        <begin position="376"/>
        <end position="462"/>
    </location>
</feature>
<reference evidence="6" key="1">
    <citation type="submission" date="2022-11" db="UniProtKB">
        <authorList>
            <consortium name="EnsemblMetazoa"/>
        </authorList>
    </citation>
    <scope>IDENTIFICATION</scope>
</reference>
<evidence type="ECO:0000256" key="1">
    <source>
        <dbReference type="ARBA" id="ARBA00022771"/>
    </source>
</evidence>
<feature type="compositionally biased region" description="Basic residues" evidence="4">
    <location>
        <begin position="1175"/>
        <end position="1198"/>
    </location>
</feature>
<evidence type="ECO:0000313" key="6">
    <source>
        <dbReference type="EnsemblMetazoa" id="XP_038055155.1"/>
    </source>
</evidence>
<feature type="compositionally biased region" description="Polar residues" evidence="4">
    <location>
        <begin position="984"/>
        <end position="1010"/>
    </location>
</feature>
<dbReference type="GO" id="GO:0016567">
    <property type="term" value="P:protein ubiquitination"/>
    <property type="evidence" value="ECO:0007669"/>
    <property type="project" value="TreeGrafter"/>
</dbReference>
<evidence type="ECO:0000256" key="4">
    <source>
        <dbReference type="SAM" id="MobiDB-lite"/>
    </source>
</evidence>
<feature type="compositionally biased region" description="Polar residues" evidence="4">
    <location>
        <begin position="171"/>
        <end position="180"/>
    </location>
</feature>
<keyword evidence="1 3" id="KW-0863">Zinc-finger</keyword>
<keyword evidence="2" id="KW-0862">Zinc</keyword>
<evidence type="ECO:0000256" key="3">
    <source>
        <dbReference type="PROSITE-ProRule" id="PRU00175"/>
    </source>
</evidence>
<feature type="compositionally biased region" description="Polar residues" evidence="4">
    <location>
        <begin position="438"/>
        <end position="460"/>
    </location>
</feature>
<feature type="region of interest" description="Disordered" evidence="4">
    <location>
        <begin position="1167"/>
        <end position="1205"/>
    </location>
</feature>
<dbReference type="Gene3D" id="3.30.40.10">
    <property type="entry name" value="Zinc/RING finger domain, C3HC4 (zinc finger)"/>
    <property type="match status" value="1"/>
</dbReference>
<dbReference type="InterPro" id="IPR011049">
    <property type="entry name" value="Serralysin-like_metalloprot_C"/>
</dbReference>
<feature type="region of interest" description="Disordered" evidence="4">
    <location>
        <begin position="960"/>
        <end position="1046"/>
    </location>
</feature>
<dbReference type="Gene3D" id="2.150.10.10">
    <property type="entry name" value="Serralysin-like metalloprotease, C-terminal"/>
    <property type="match status" value="1"/>
</dbReference>
<dbReference type="Proteomes" id="UP000887568">
    <property type="component" value="Unplaced"/>
</dbReference>
<dbReference type="InterPro" id="IPR001841">
    <property type="entry name" value="Znf_RING"/>
</dbReference>
<feature type="region of interest" description="Disordered" evidence="4">
    <location>
        <begin position="1"/>
        <end position="24"/>
    </location>
</feature>
<dbReference type="OrthoDB" id="8062037at2759"/>
<feature type="compositionally biased region" description="Basic and acidic residues" evidence="4">
    <location>
        <begin position="1"/>
        <end position="14"/>
    </location>
</feature>
<evidence type="ECO:0000259" key="5">
    <source>
        <dbReference type="PROSITE" id="PS50089"/>
    </source>
</evidence>
<dbReference type="SUPFAM" id="SSF57850">
    <property type="entry name" value="RING/U-box"/>
    <property type="match status" value="1"/>
</dbReference>
<feature type="compositionally biased region" description="Polar residues" evidence="4">
    <location>
        <begin position="769"/>
        <end position="784"/>
    </location>
</feature>
<organism evidence="6 7">
    <name type="scientific">Patiria miniata</name>
    <name type="common">Bat star</name>
    <name type="synonym">Asterina miniata</name>
    <dbReference type="NCBI Taxonomy" id="46514"/>
    <lineage>
        <taxon>Eukaryota</taxon>
        <taxon>Metazoa</taxon>
        <taxon>Echinodermata</taxon>
        <taxon>Eleutherozoa</taxon>
        <taxon>Asterozoa</taxon>
        <taxon>Asteroidea</taxon>
        <taxon>Valvatacea</taxon>
        <taxon>Valvatida</taxon>
        <taxon>Asterinidae</taxon>
        <taxon>Patiria</taxon>
    </lineage>
</organism>
<dbReference type="OMA" id="RIMSSHN"/>
<dbReference type="CDD" id="cd16472">
    <property type="entry name" value="RING-H2_RNF38-like"/>
    <property type="match status" value="1"/>
</dbReference>
<evidence type="ECO:0000313" key="7">
    <source>
        <dbReference type="Proteomes" id="UP000887568"/>
    </source>
</evidence>
<proteinExistence type="predicted"/>
<feature type="region of interest" description="Disordered" evidence="4">
    <location>
        <begin position="689"/>
        <end position="713"/>
    </location>
</feature>
<feature type="compositionally biased region" description="Basic and acidic residues" evidence="4">
    <location>
        <begin position="846"/>
        <end position="855"/>
    </location>
</feature>
<feature type="compositionally biased region" description="Low complexity" evidence="4">
    <location>
        <begin position="258"/>
        <end position="272"/>
    </location>
</feature>
<dbReference type="RefSeq" id="XP_038055155.1">
    <property type="nucleotide sequence ID" value="XM_038199227.1"/>
</dbReference>
<keyword evidence="1 3" id="KW-0479">Metal-binding</keyword>